<protein>
    <submittedName>
        <fullName evidence="1">Multicopper oxidase, type 3</fullName>
    </submittedName>
</protein>
<dbReference type="Proteomes" id="UP000254291">
    <property type="component" value="Unassembled WGS sequence"/>
</dbReference>
<name>A0A378SLQ5_9MYCO</name>
<evidence type="ECO:0000313" key="1">
    <source>
        <dbReference type="EMBL" id="STZ43643.1"/>
    </source>
</evidence>
<accession>A0A378SLQ5</accession>
<organism evidence="1 2">
    <name type="scientific">Mycolicibacterium gilvum</name>
    <dbReference type="NCBI Taxonomy" id="1804"/>
    <lineage>
        <taxon>Bacteria</taxon>
        <taxon>Bacillati</taxon>
        <taxon>Actinomycetota</taxon>
        <taxon>Actinomycetes</taxon>
        <taxon>Mycobacteriales</taxon>
        <taxon>Mycobacteriaceae</taxon>
        <taxon>Mycolicibacterium</taxon>
    </lineage>
</organism>
<gene>
    <name evidence="1" type="ORF">NCTC10742_02873</name>
</gene>
<proteinExistence type="predicted"/>
<dbReference type="EMBL" id="UGQM01000001">
    <property type="protein sequence ID" value="STZ43643.1"/>
    <property type="molecule type" value="Genomic_DNA"/>
</dbReference>
<evidence type="ECO:0000313" key="2">
    <source>
        <dbReference type="Proteomes" id="UP000254291"/>
    </source>
</evidence>
<dbReference type="RefSeq" id="WP_235660397.1">
    <property type="nucleotide sequence ID" value="NZ_JACKST010000149.1"/>
</dbReference>
<reference evidence="1 2" key="1">
    <citation type="submission" date="2018-06" db="EMBL/GenBank/DDBJ databases">
        <authorList>
            <consortium name="Pathogen Informatics"/>
            <person name="Doyle S."/>
        </authorList>
    </citation>
    <scope>NUCLEOTIDE SEQUENCE [LARGE SCALE GENOMIC DNA]</scope>
    <source>
        <strain evidence="1 2">NCTC10742</strain>
    </source>
</reference>
<sequence>MKRSNWHLRAGSVVLGWLVALVMAAIAHPYIALSNWLLIHLLGLGAASNAILI</sequence>
<dbReference type="AlphaFoldDB" id="A0A378SLQ5"/>